<dbReference type="GO" id="GO:0046872">
    <property type="term" value="F:metal ion binding"/>
    <property type="evidence" value="ECO:0007669"/>
    <property type="project" value="InterPro"/>
</dbReference>
<dbReference type="SUPFAM" id="SSF55008">
    <property type="entry name" value="HMA, heavy metal-associated domain"/>
    <property type="match status" value="1"/>
</dbReference>
<dbReference type="KEGG" id="msv:Mesil_1149"/>
<gene>
    <name evidence="1" type="ordered locus">Mesil_1149</name>
</gene>
<dbReference type="Proteomes" id="UP000001916">
    <property type="component" value="Chromosome"/>
</dbReference>
<dbReference type="eggNOG" id="COG2608">
    <property type="taxonomic scope" value="Bacteria"/>
</dbReference>
<evidence type="ECO:0000313" key="2">
    <source>
        <dbReference type="Proteomes" id="UP000001916"/>
    </source>
</evidence>
<keyword evidence="2" id="KW-1185">Reference proteome</keyword>
<name>D7BDD3_ALLS1</name>
<organism evidence="1 2">
    <name type="scientific">Allomeiothermus silvanus (strain ATCC 700542 / DSM 9946 / NBRC 106475 / NCIMB 13440 / VI-R2)</name>
    <name type="common">Thermus silvanus</name>
    <dbReference type="NCBI Taxonomy" id="526227"/>
    <lineage>
        <taxon>Bacteria</taxon>
        <taxon>Thermotogati</taxon>
        <taxon>Deinococcota</taxon>
        <taxon>Deinococci</taxon>
        <taxon>Thermales</taxon>
        <taxon>Thermaceae</taxon>
        <taxon>Allomeiothermus</taxon>
    </lineage>
</organism>
<dbReference type="AlphaFoldDB" id="D7BDD3"/>
<dbReference type="CDD" id="cd00371">
    <property type="entry name" value="HMA"/>
    <property type="match status" value="1"/>
</dbReference>
<dbReference type="RefSeq" id="WP_013157630.1">
    <property type="nucleotide sequence ID" value="NC_014212.1"/>
</dbReference>
<dbReference type="InterPro" id="IPR006121">
    <property type="entry name" value="HMA_dom"/>
</dbReference>
<dbReference type="InterPro" id="IPR036163">
    <property type="entry name" value="HMA_dom_sf"/>
</dbReference>
<proteinExistence type="predicted"/>
<evidence type="ECO:0000313" key="1">
    <source>
        <dbReference type="EMBL" id="ADH63051.1"/>
    </source>
</evidence>
<dbReference type="EMBL" id="CP002042">
    <property type="protein sequence ID" value="ADH63051.1"/>
    <property type="molecule type" value="Genomic_DNA"/>
</dbReference>
<sequence>MDTTHQYKLKVPGMHCASEVAPARPGNRRYSGCIRTVEAALERVPSTVRVRVDYLRKEATVAGEAPLEAWLDELQAVGYPAQLIAAGV</sequence>
<reference evidence="1 2" key="1">
    <citation type="journal article" date="2010" name="Stand. Genomic Sci.">
        <title>Complete genome sequence of Meiothermus silvanus type strain (VI-R2).</title>
        <authorList>
            <person name="Sikorski J."/>
            <person name="Tindall B.J."/>
            <person name="Lowry S."/>
            <person name="Lucas S."/>
            <person name="Nolan M."/>
            <person name="Copeland A."/>
            <person name="Glavina Del Rio T."/>
            <person name="Tice H."/>
            <person name="Cheng J.F."/>
            <person name="Han C."/>
            <person name="Pitluck S."/>
            <person name="Liolios K."/>
            <person name="Ivanova N."/>
            <person name="Mavromatis K."/>
            <person name="Mikhailova N."/>
            <person name="Pati A."/>
            <person name="Goodwin L."/>
            <person name="Chen A."/>
            <person name="Palaniappan K."/>
            <person name="Land M."/>
            <person name="Hauser L."/>
            <person name="Chang Y.J."/>
            <person name="Jeffries C.D."/>
            <person name="Rohde M."/>
            <person name="Goker M."/>
            <person name="Woyke T."/>
            <person name="Bristow J."/>
            <person name="Eisen J.A."/>
            <person name="Markowitz V."/>
            <person name="Hugenholtz P."/>
            <person name="Kyrpides N.C."/>
            <person name="Klenk H.P."/>
            <person name="Lapidus A."/>
        </authorList>
    </citation>
    <scope>NUCLEOTIDE SEQUENCE [LARGE SCALE GENOMIC DNA]</scope>
    <source>
        <strain evidence="2">ATCC 700542 / DSM 9946 / VI-R2</strain>
    </source>
</reference>
<protein>
    <submittedName>
        <fullName evidence="1">Copper-translocating P-type ATPase</fullName>
    </submittedName>
</protein>
<dbReference type="STRING" id="526227.Mesil_1149"/>
<dbReference type="Gene3D" id="3.30.70.100">
    <property type="match status" value="1"/>
</dbReference>
<accession>D7BDD3</accession>
<dbReference type="HOGENOM" id="CLU_2465430_0_0_0"/>